<accession>A0ABR3D7L3</accession>
<comment type="caution">
    <text evidence="2">The sequence shown here is derived from an EMBL/GenBank/DDBJ whole genome shotgun (WGS) entry which is preliminary data.</text>
</comment>
<name>A0ABR3D7L3_NEUIN</name>
<dbReference type="EMBL" id="JAVLET010000009">
    <property type="protein sequence ID" value="KAL0467691.1"/>
    <property type="molecule type" value="Genomic_DNA"/>
</dbReference>
<keyword evidence="3" id="KW-1185">Reference proteome</keyword>
<evidence type="ECO:0000313" key="2">
    <source>
        <dbReference type="EMBL" id="KAL0467691.1"/>
    </source>
</evidence>
<reference evidence="2 3" key="1">
    <citation type="submission" date="2023-09" db="EMBL/GenBank/DDBJ databases">
        <title>Multi-omics analysis of a traditional fermented food reveals byproduct-associated fungal strains for waste-to-food upcycling.</title>
        <authorList>
            <consortium name="Lawrence Berkeley National Laboratory"/>
            <person name="Rekdal V.M."/>
            <person name="Villalobos-Escobedo J.M."/>
            <person name="Rodriguez-Valeron N."/>
            <person name="Garcia M.O."/>
            <person name="Vasquez D.P."/>
            <person name="Damayanti I."/>
            <person name="Sorensen P.M."/>
            <person name="Baidoo E.E."/>
            <person name="De Carvalho A.C."/>
            <person name="Riley R."/>
            <person name="Lipzen A."/>
            <person name="He G."/>
            <person name="Yan M."/>
            <person name="Haridas S."/>
            <person name="Daum C."/>
            <person name="Yoshinaga Y."/>
            <person name="Ng V."/>
            <person name="Grigoriev I.V."/>
            <person name="Munk R."/>
            <person name="Nuraida L."/>
            <person name="Wijaya C.H."/>
            <person name="Morales P.-C."/>
            <person name="Keasling J.D."/>
        </authorList>
    </citation>
    <scope>NUCLEOTIDE SEQUENCE [LARGE SCALE GENOMIC DNA]</scope>
    <source>
        <strain evidence="2 3">FGSC 2613</strain>
    </source>
</reference>
<feature type="signal peptide" evidence="1">
    <location>
        <begin position="1"/>
        <end position="24"/>
    </location>
</feature>
<protein>
    <submittedName>
        <fullName evidence="2">Uncharacterized protein</fullName>
    </submittedName>
</protein>
<sequence>CVCPFPKWPEQHVLFSVALLGLNARATTLSAFSEPSAPASVTASTAYNCSCHPVA</sequence>
<organism evidence="2 3">
    <name type="scientific">Neurospora intermedia</name>
    <dbReference type="NCBI Taxonomy" id="5142"/>
    <lineage>
        <taxon>Eukaryota</taxon>
        <taxon>Fungi</taxon>
        <taxon>Dikarya</taxon>
        <taxon>Ascomycota</taxon>
        <taxon>Pezizomycotina</taxon>
        <taxon>Sordariomycetes</taxon>
        <taxon>Sordariomycetidae</taxon>
        <taxon>Sordariales</taxon>
        <taxon>Sordariaceae</taxon>
        <taxon>Neurospora</taxon>
    </lineage>
</organism>
<proteinExistence type="predicted"/>
<evidence type="ECO:0000313" key="3">
    <source>
        <dbReference type="Proteomes" id="UP001451303"/>
    </source>
</evidence>
<dbReference type="Proteomes" id="UP001451303">
    <property type="component" value="Unassembled WGS sequence"/>
</dbReference>
<feature type="non-terminal residue" evidence="2">
    <location>
        <position position="1"/>
    </location>
</feature>
<keyword evidence="1" id="KW-0732">Signal</keyword>
<feature type="chain" id="PRO_5046067022" evidence="1">
    <location>
        <begin position="25"/>
        <end position="55"/>
    </location>
</feature>
<evidence type="ECO:0000256" key="1">
    <source>
        <dbReference type="SAM" id="SignalP"/>
    </source>
</evidence>
<gene>
    <name evidence="2" type="ORF">QR685DRAFT_448861</name>
</gene>